<accession>A0A7Z1GN17</accession>
<dbReference type="Pfam" id="PF06188">
    <property type="entry name" value="HrpE"/>
    <property type="match status" value="1"/>
</dbReference>
<evidence type="ECO:0000313" key="7">
    <source>
        <dbReference type="Proteomes" id="UP000221580"/>
    </source>
</evidence>
<keyword evidence="2" id="KW-0813">Transport</keyword>
<comment type="similarity">
    <text evidence="5">Belongs to the SctL stator family.</text>
</comment>
<gene>
    <name evidence="6" type="ORF">DM05_4441</name>
</gene>
<name>A0A7Z1GN17_9PSED</name>
<organism evidence="6 7">
    <name type="scientific">Pseudomonas poae</name>
    <dbReference type="NCBI Taxonomy" id="200451"/>
    <lineage>
        <taxon>Bacteria</taxon>
        <taxon>Pseudomonadati</taxon>
        <taxon>Pseudomonadota</taxon>
        <taxon>Gammaproteobacteria</taxon>
        <taxon>Pseudomonadales</taxon>
        <taxon>Pseudomonadaceae</taxon>
        <taxon>Pseudomonas</taxon>
    </lineage>
</organism>
<evidence type="ECO:0000256" key="3">
    <source>
        <dbReference type="ARBA" id="ARBA00022490"/>
    </source>
</evidence>
<comment type="caution">
    <text evidence="6">The sequence shown here is derived from an EMBL/GenBank/DDBJ whole genome shotgun (WGS) entry which is preliminary data.</text>
</comment>
<reference evidence="6 7" key="2">
    <citation type="submission" date="2017-10" db="EMBL/GenBank/DDBJ databases">
        <title>Bacterial endophytes that colonize and modify switchgrass growth.</title>
        <authorList>
            <person name="Debolt S."/>
        </authorList>
    </citation>
    <scope>NUCLEOTIDE SEQUENCE [LARGE SCALE GENOMIC DNA]</scope>
    <source>
        <strain evidence="6 7">A2-S9</strain>
    </source>
</reference>
<keyword evidence="3" id="KW-0963">Cytoplasm</keyword>
<dbReference type="InterPro" id="IPR012842">
    <property type="entry name" value="T3SS_SctL/SctL2"/>
</dbReference>
<dbReference type="InterPro" id="IPR009335">
    <property type="entry name" value="T3SS_HrpE/ATPase_suE"/>
</dbReference>
<dbReference type="Proteomes" id="UP000221580">
    <property type="component" value="Unassembled WGS sequence"/>
</dbReference>
<dbReference type="AlphaFoldDB" id="A0A7Z1GN17"/>
<evidence type="ECO:0000256" key="2">
    <source>
        <dbReference type="ARBA" id="ARBA00022448"/>
    </source>
</evidence>
<dbReference type="GO" id="GO:0030254">
    <property type="term" value="P:protein secretion by the type III secretion system"/>
    <property type="evidence" value="ECO:0007669"/>
    <property type="project" value="InterPro"/>
</dbReference>
<comment type="subcellular location">
    <subcellularLocation>
        <location evidence="1">Cytoplasm</location>
    </subcellularLocation>
</comment>
<evidence type="ECO:0000313" key="6">
    <source>
        <dbReference type="EMBL" id="PFG59752.1"/>
    </source>
</evidence>
<dbReference type="NCBIfam" id="TIGR02499">
    <property type="entry name" value="HrpE_YscL_not"/>
    <property type="match status" value="1"/>
</dbReference>
<dbReference type="EMBL" id="PDJN01000003">
    <property type="protein sequence ID" value="PFG59752.1"/>
    <property type="molecule type" value="Genomic_DNA"/>
</dbReference>
<sequence>MLCRYTIELLKDATHVQSSLILREELANWKQADQLLNRAHAQADELISLAEEKCEALLEKVSLEVWQRADAQFKRWEHDRQAMYDSLEHYATSITNQAIRCLLDETVAQQRLGALLKHLMANQIQEVNATLLCHPHDLEEVKQFFVRHTSTRWKLQADDTTPLQTLVLKTDEGDFRISWNSMIEAFFNGSYANESSPQ</sequence>
<proteinExistence type="inferred from homology"/>
<evidence type="ECO:0000256" key="4">
    <source>
        <dbReference type="ARBA" id="ARBA00022927"/>
    </source>
</evidence>
<evidence type="ECO:0000256" key="5">
    <source>
        <dbReference type="ARBA" id="ARBA00024335"/>
    </source>
</evidence>
<keyword evidence="4" id="KW-0653">Protein transport</keyword>
<protein>
    <submittedName>
        <fullName evidence="6">Type III secretion protein L</fullName>
    </submittedName>
</protein>
<dbReference type="RefSeq" id="WP_098480399.1">
    <property type="nucleotide sequence ID" value="NZ_PDJN01000003.1"/>
</dbReference>
<reference evidence="6 7" key="1">
    <citation type="submission" date="2017-09" db="EMBL/GenBank/DDBJ databases">
        <authorList>
            <person name="DeBolt S."/>
            <person name="Huntemann M."/>
            <person name="Clum A."/>
            <person name="Pillay M."/>
            <person name="Palaniappan K."/>
            <person name="Varghese N."/>
            <person name="Mikhailova N."/>
            <person name="Stamatis D."/>
            <person name="Reddy T."/>
            <person name="Daum C."/>
            <person name="Shapiro N."/>
            <person name="Ivanova N."/>
            <person name="Kyrpides N."/>
            <person name="Woyke T."/>
        </authorList>
    </citation>
    <scope>NUCLEOTIDE SEQUENCE [LARGE SCALE GENOMIC DNA]</scope>
    <source>
        <strain evidence="6 7">A2-S9</strain>
    </source>
</reference>
<dbReference type="GO" id="GO:0005737">
    <property type="term" value="C:cytoplasm"/>
    <property type="evidence" value="ECO:0007669"/>
    <property type="project" value="UniProtKB-SubCell"/>
</dbReference>
<evidence type="ECO:0000256" key="1">
    <source>
        <dbReference type="ARBA" id="ARBA00004496"/>
    </source>
</evidence>